<feature type="region of interest" description="Disordered" evidence="1">
    <location>
        <begin position="124"/>
        <end position="163"/>
    </location>
</feature>
<dbReference type="GO" id="GO:0005096">
    <property type="term" value="F:GTPase activator activity"/>
    <property type="evidence" value="ECO:0007669"/>
    <property type="project" value="InterPro"/>
</dbReference>
<proteinExistence type="predicted"/>
<dbReference type="Proteomes" id="UP001212152">
    <property type="component" value="Unassembled WGS sequence"/>
</dbReference>
<dbReference type="InterPro" id="IPR000198">
    <property type="entry name" value="RhoGAP_dom"/>
</dbReference>
<evidence type="ECO:0000313" key="4">
    <source>
        <dbReference type="Proteomes" id="UP001212152"/>
    </source>
</evidence>
<feature type="compositionally biased region" description="Gly residues" evidence="1">
    <location>
        <begin position="585"/>
        <end position="600"/>
    </location>
</feature>
<keyword evidence="4" id="KW-1185">Reference proteome</keyword>
<name>A0AAD5TGS5_9FUNG</name>
<dbReference type="PANTHER" id="PTHR12783">
    <property type="entry name" value="RALA BINDING PROTEIN 1 RALBP1"/>
    <property type="match status" value="1"/>
</dbReference>
<dbReference type="GO" id="GO:0031267">
    <property type="term" value="F:small GTPase binding"/>
    <property type="evidence" value="ECO:0007669"/>
    <property type="project" value="InterPro"/>
</dbReference>
<dbReference type="EMBL" id="JADGJQ010000049">
    <property type="protein sequence ID" value="KAJ3175675.1"/>
    <property type="molecule type" value="Genomic_DNA"/>
</dbReference>
<dbReference type="PANTHER" id="PTHR12783:SF5">
    <property type="entry name" value="RALA-BINDING PROTEIN 1"/>
    <property type="match status" value="1"/>
</dbReference>
<gene>
    <name evidence="3" type="ORF">HDU87_005816</name>
</gene>
<dbReference type="PROSITE" id="PS50238">
    <property type="entry name" value="RHOGAP"/>
    <property type="match status" value="1"/>
</dbReference>
<dbReference type="Pfam" id="PF00620">
    <property type="entry name" value="RhoGAP"/>
    <property type="match status" value="1"/>
</dbReference>
<dbReference type="SUPFAM" id="SSF48350">
    <property type="entry name" value="GTPase activation domain, GAP"/>
    <property type="match status" value="1"/>
</dbReference>
<comment type="caution">
    <text evidence="3">The sequence shown here is derived from an EMBL/GenBank/DDBJ whole genome shotgun (WGS) entry which is preliminary data.</text>
</comment>
<protein>
    <recommendedName>
        <fullName evidence="2">Rho-GAP domain-containing protein</fullName>
    </recommendedName>
</protein>
<sequence>MSRPPPQMPPRPEPRTSSAGARAMLATAPPPVPPHKDPPTVWGETPFPPSQSNAGNYAVLGDNDDDAHDDVDLDEPKSYGNAGGASAAAATGGGKPSLSAFKQKFKSKASEAAKVTAEWRARAAEKGTELSAKAKGAVADWESKAKERGSNAGRNGSPNGSGSVGADASSAIFGCSLAEAVERSKVGRFNATCGYPEHVVRALPAVFFRSIEALNVNGLEEVGIYRISGSTSEVTNIRSMFNSGQDVELVGQQIDCNAIASMFKAWLRELPESILTESVASQLSRLYQTSANDSVDPTTDTKLLAETHAIFAAASLPFITRCILYVLFGHLSLVASKESVNKMSVGNLQVIFCPTLGIGSQLFKVLVAEYEPLFGGVRTENPPPPVRAASRYSDGRPAATGGPGLPSAPAAPQKPARVRPSSTSASATLGSGSGAATTSLRPSSASESPSVMSYSVAPSTTAVWESVSTVPVTTARGVPPPTMRVSWGSAKDNFTGISESPLSSPTTASLVSPFSPVDGDAEGASVLGSLMDDMDPFADEVPSAAQQAPVLVPTVLHPGAAVVGGGGAAPVRPPRHHAPAFVGSGNTGGAGTGGSAGGVGAIWTPPRKGSLEYAPPGRAPQQPQQMQQQTFQQYQPHQQQQQPLQPAQFQNFTSQKPLDLQPPARFDSWKPSDPAS</sequence>
<feature type="region of interest" description="Disordered" evidence="1">
    <location>
        <begin position="577"/>
        <end position="676"/>
    </location>
</feature>
<accession>A0AAD5TGS5</accession>
<feature type="compositionally biased region" description="Acidic residues" evidence="1">
    <location>
        <begin position="62"/>
        <end position="73"/>
    </location>
</feature>
<organism evidence="3 4">
    <name type="scientific">Geranomyces variabilis</name>
    <dbReference type="NCBI Taxonomy" id="109894"/>
    <lineage>
        <taxon>Eukaryota</taxon>
        <taxon>Fungi</taxon>
        <taxon>Fungi incertae sedis</taxon>
        <taxon>Chytridiomycota</taxon>
        <taxon>Chytridiomycota incertae sedis</taxon>
        <taxon>Chytridiomycetes</taxon>
        <taxon>Spizellomycetales</taxon>
        <taxon>Powellomycetaceae</taxon>
        <taxon>Geranomyces</taxon>
    </lineage>
</organism>
<dbReference type="Gene3D" id="1.10.555.10">
    <property type="entry name" value="Rho GTPase activation protein"/>
    <property type="match status" value="1"/>
</dbReference>
<evidence type="ECO:0000256" key="1">
    <source>
        <dbReference type="SAM" id="MobiDB-lite"/>
    </source>
</evidence>
<feature type="compositionally biased region" description="Low complexity" evidence="1">
    <location>
        <begin position="397"/>
        <end position="411"/>
    </location>
</feature>
<dbReference type="InterPro" id="IPR039767">
    <property type="entry name" value="RALBP1"/>
</dbReference>
<dbReference type="InterPro" id="IPR008936">
    <property type="entry name" value="Rho_GTPase_activation_prot"/>
</dbReference>
<evidence type="ECO:0000259" key="2">
    <source>
        <dbReference type="PROSITE" id="PS50238"/>
    </source>
</evidence>
<evidence type="ECO:0000313" key="3">
    <source>
        <dbReference type="EMBL" id="KAJ3175675.1"/>
    </source>
</evidence>
<feature type="region of interest" description="Disordered" evidence="1">
    <location>
        <begin position="1"/>
        <end position="97"/>
    </location>
</feature>
<feature type="region of interest" description="Disordered" evidence="1">
    <location>
        <begin position="377"/>
        <end position="451"/>
    </location>
</feature>
<feature type="compositionally biased region" description="Pro residues" evidence="1">
    <location>
        <begin position="1"/>
        <end position="11"/>
    </location>
</feature>
<feature type="compositionally biased region" description="Low complexity" evidence="1">
    <location>
        <begin position="620"/>
        <end position="650"/>
    </location>
</feature>
<dbReference type="SMART" id="SM00324">
    <property type="entry name" value="RhoGAP"/>
    <property type="match status" value="1"/>
</dbReference>
<feature type="domain" description="Rho-GAP" evidence="2">
    <location>
        <begin position="175"/>
        <end position="386"/>
    </location>
</feature>
<reference evidence="3" key="1">
    <citation type="submission" date="2020-05" db="EMBL/GenBank/DDBJ databases">
        <title>Phylogenomic resolution of chytrid fungi.</title>
        <authorList>
            <person name="Stajich J.E."/>
            <person name="Amses K."/>
            <person name="Simmons R."/>
            <person name="Seto K."/>
            <person name="Myers J."/>
            <person name="Bonds A."/>
            <person name="Quandt C.A."/>
            <person name="Barry K."/>
            <person name="Liu P."/>
            <person name="Grigoriev I."/>
            <person name="Longcore J.E."/>
            <person name="James T.Y."/>
        </authorList>
    </citation>
    <scope>NUCLEOTIDE SEQUENCE</scope>
    <source>
        <strain evidence="3">JEL0379</strain>
    </source>
</reference>
<dbReference type="AlphaFoldDB" id="A0AAD5TGS5"/>
<dbReference type="GO" id="GO:0007264">
    <property type="term" value="P:small GTPase-mediated signal transduction"/>
    <property type="evidence" value="ECO:0007669"/>
    <property type="project" value="InterPro"/>
</dbReference>
<feature type="compositionally biased region" description="Low complexity" evidence="1">
    <location>
        <begin position="421"/>
        <end position="451"/>
    </location>
</feature>